<feature type="region of interest" description="Disordered" evidence="1">
    <location>
        <begin position="1"/>
        <end position="54"/>
    </location>
</feature>
<reference evidence="2" key="1">
    <citation type="submission" date="2021-01" db="EMBL/GenBank/DDBJ databases">
        <title>Whole genome shotgun sequence of Virgisporangium aurantiacum NBRC 16421.</title>
        <authorList>
            <person name="Komaki H."/>
            <person name="Tamura T."/>
        </authorList>
    </citation>
    <scope>NUCLEOTIDE SEQUENCE</scope>
    <source>
        <strain evidence="2">NBRC 16421</strain>
    </source>
</reference>
<sequence>MAAALSLGTLATACSDKPESPGVPTLGGSAGTNASAGAGGNPNAANGDGSAERRTKLHAAAQCIRENGAPNYQDPVLTADGRVYTDEVALRELDEPEREALQTACAELIRAANFGMADQAPPPPAVIRAGVKSAECLRAHGLPNVKDPTASSSFIPGKGFGLNPDELPADGKADPTVQRALTECRSILDEEQRVSSLGNLTNA</sequence>
<dbReference type="EMBL" id="BOPG01000011">
    <property type="protein sequence ID" value="GIJ54175.1"/>
    <property type="molecule type" value="Genomic_DNA"/>
</dbReference>
<accession>A0A8J4DX46</accession>
<gene>
    <name evidence="2" type="ORF">Vau01_016910</name>
</gene>
<dbReference type="AlphaFoldDB" id="A0A8J4DX46"/>
<comment type="caution">
    <text evidence="2">The sequence shown here is derived from an EMBL/GenBank/DDBJ whole genome shotgun (WGS) entry which is preliminary data.</text>
</comment>
<name>A0A8J4DX46_9ACTN</name>
<evidence type="ECO:0000313" key="2">
    <source>
        <dbReference type="EMBL" id="GIJ54175.1"/>
    </source>
</evidence>
<keyword evidence="3" id="KW-1185">Reference proteome</keyword>
<evidence type="ECO:0000313" key="3">
    <source>
        <dbReference type="Proteomes" id="UP000612585"/>
    </source>
</evidence>
<protein>
    <submittedName>
        <fullName evidence="2">Uncharacterized protein</fullName>
    </submittedName>
</protein>
<feature type="compositionally biased region" description="Low complexity" evidence="1">
    <location>
        <begin position="31"/>
        <end position="49"/>
    </location>
</feature>
<dbReference type="Proteomes" id="UP000612585">
    <property type="component" value="Unassembled WGS sequence"/>
</dbReference>
<evidence type="ECO:0000256" key="1">
    <source>
        <dbReference type="SAM" id="MobiDB-lite"/>
    </source>
</evidence>
<feature type="compositionally biased region" description="Low complexity" evidence="1">
    <location>
        <begin position="1"/>
        <end position="13"/>
    </location>
</feature>
<proteinExistence type="predicted"/>
<organism evidence="2 3">
    <name type="scientific">Virgisporangium aurantiacum</name>
    <dbReference type="NCBI Taxonomy" id="175570"/>
    <lineage>
        <taxon>Bacteria</taxon>
        <taxon>Bacillati</taxon>
        <taxon>Actinomycetota</taxon>
        <taxon>Actinomycetes</taxon>
        <taxon>Micromonosporales</taxon>
        <taxon>Micromonosporaceae</taxon>
        <taxon>Virgisporangium</taxon>
    </lineage>
</organism>